<reference evidence="4" key="1">
    <citation type="journal article" date="2011" name="Nature">
        <title>Genome sequence and analysis of the tuber crop potato.</title>
        <authorList>
            <consortium name="The Potato Genome Sequencing Consortium"/>
        </authorList>
    </citation>
    <scope>NUCLEOTIDE SEQUENCE [LARGE SCALE GENOMIC DNA]</scope>
    <source>
        <strain evidence="4">cv. DM1-3 516 R44</strain>
    </source>
</reference>
<evidence type="ECO:0000313" key="3">
    <source>
        <dbReference type="EnsemblPlants" id="PGSC0003DMT400089310"/>
    </source>
</evidence>
<feature type="coiled-coil region" evidence="1">
    <location>
        <begin position="109"/>
        <end position="178"/>
    </location>
</feature>
<evidence type="ECO:0000313" key="4">
    <source>
        <dbReference type="Proteomes" id="UP000011115"/>
    </source>
</evidence>
<dbReference type="AlphaFoldDB" id="M1DHW8"/>
<evidence type="ECO:0000256" key="1">
    <source>
        <dbReference type="SAM" id="Coils"/>
    </source>
</evidence>
<dbReference type="InParanoid" id="M1DHW8"/>
<keyword evidence="4" id="KW-1185">Reference proteome</keyword>
<organism evidence="3 4">
    <name type="scientific">Solanum tuberosum</name>
    <name type="common">Potato</name>
    <dbReference type="NCBI Taxonomy" id="4113"/>
    <lineage>
        <taxon>Eukaryota</taxon>
        <taxon>Viridiplantae</taxon>
        <taxon>Streptophyta</taxon>
        <taxon>Embryophyta</taxon>
        <taxon>Tracheophyta</taxon>
        <taxon>Spermatophyta</taxon>
        <taxon>Magnoliopsida</taxon>
        <taxon>eudicotyledons</taxon>
        <taxon>Gunneridae</taxon>
        <taxon>Pentapetalae</taxon>
        <taxon>asterids</taxon>
        <taxon>lamiids</taxon>
        <taxon>Solanales</taxon>
        <taxon>Solanaceae</taxon>
        <taxon>Solanoideae</taxon>
        <taxon>Solaneae</taxon>
        <taxon>Solanum</taxon>
    </lineage>
</organism>
<feature type="region of interest" description="Disordered" evidence="2">
    <location>
        <begin position="1"/>
        <end position="23"/>
    </location>
</feature>
<dbReference type="PaxDb" id="4113-PGSC0003DMT400089310"/>
<name>M1DHW8_SOLTU</name>
<protein>
    <submittedName>
        <fullName evidence="3">Uncharacterized protein</fullName>
    </submittedName>
</protein>
<dbReference type="EnsemblPlants" id="PGSC0003DMT400089310">
    <property type="protein sequence ID" value="PGSC0003DMT400089310"/>
    <property type="gene ID" value="PGSC0003DMG400038881"/>
</dbReference>
<accession>M1DHW8</accession>
<sequence>MPSLEVVPPRKSPSRPLRPGAPTFEPQETIYRAKSTFVFDMWGALCGWITQFSLGPSDGFIELESSIASTLEDIRKVNIIDVYSLEDHVENFFKSYAEYDSLRSSKMTKESHEKALSDAQLRLDGAKLAHEKLDGSIYKLQATLADQEKVLKALTSQKKKVTVLINKYQEKLSKSQENVTITEG</sequence>
<reference evidence="3" key="2">
    <citation type="submission" date="2015-06" db="UniProtKB">
        <authorList>
            <consortium name="EnsemblPlants"/>
        </authorList>
    </citation>
    <scope>IDENTIFICATION</scope>
    <source>
        <strain evidence="3">DM1-3 516 R44</strain>
    </source>
</reference>
<keyword evidence="1" id="KW-0175">Coiled coil</keyword>
<dbReference type="Proteomes" id="UP000011115">
    <property type="component" value="Unassembled WGS sequence"/>
</dbReference>
<evidence type="ECO:0000256" key="2">
    <source>
        <dbReference type="SAM" id="MobiDB-lite"/>
    </source>
</evidence>
<dbReference type="Gramene" id="PGSC0003DMT400089310">
    <property type="protein sequence ID" value="PGSC0003DMT400089310"/>
    <property type="gene ID" value="PGSC0003DMG400038881"/>
</dbReference>
<dbReference type="HOGENOM" id="CLU_094389_0_0_1"/>
<proteinExistence type="predicted"/>